<evidence type="ECO:0000313" key="3">
    <source>
        <dbReference type="EMBL" id="RPA73159.1"/>
    </source>
</evidence>
<feature type="compositionally biased region" description="Polar residues" evidence="1">
    <location>
        <begin position="42"/>
        <end position="52"/>
    </location>
</feature>
<feature type="region of interest" description="Disordered" evidence="1">
    <location>
        <begin position="1"/>
        <end position="23"/>
    </location>
</feature>
<protein>
    <submittedName>
        <fullName evidence="3">Uncharacterized protein</fullName>
    </submittedName>
</protein>
<gene>
    <name evidence="3" type="ORF">BJ508DRAFT_341703</name>
</gene>
<dbReference type="PANTHER" id="PTHR35041:SF6">
    <property type="entry name" value="FORMYLMETHIONINE DEFORMYLASE-LIKE PROTEIN-RELATED"/>
    <property type="match status" value="1"/>
</dbReference>
<keyword evidence="2" id="KW-0472">Membrane</keyword>
<keyword evidence="4" id="KW-1185">Reference proteome</keyword>
<dbReference type="OrthoDB" id="5322539at2759"/>
<dbReference type="EMBL" id="ML119831">
    <property type="protein sequence ID" value="RPA73159.1"/>
    <property type="molecule type" value="Genomic_DNA"/>
</dbReference>
<dbReference type="STRING" id="1160509.A0A3N4HGF7"/>
<keyword evidence="2" id="KW-0812">Transmembrane</keyword>
<feature type="transmembrane region" description="Helical" evidence="2">
    <location>
        <begin position="118"/>
        <end position="143"/>
    </location>
</feature>
<dbReference type="Proteomes" id="UP000275078">
    <property type="component" value="Unassembled WGS sequence"/>
</dbReference>
<feature type="transmembrane region" description="Helical" evidence="2">
    <location>
        <begin position="550"/>
        <end position="574"/>
    </location>
</feature>
<feature type="region of interest" description="Disordered" evidence="1">
    <location>
        <begin position="42"/>
        <end position="72"/>
    </location>
</feature>
<sequence>MFAGNRQRREARPAIMDSQDPANLHAQYSPAPLLDEYHCQSDSSYENGTDQSHTPRDVEAASLKMPGNTTRKKKSIGFKTPLLIIFCWIGGVVTAIGNYMLFHHLHLRRTSETIPQRWLFIVATGFTIVARSLLGTALAVAYVQHLWRKFRTTWMEANLIEQLLSLPTSSLDFFLVRKFNRACIPTGSLRIVNREVSQKEPVTAVVPRMNLTYRRNEFWAATEMNALFRGNADMAFEWVKLNVQESVTNVLRSGKLSLWEDLFPGQNSSYEVQFPGPSIICKTVPVGNITNLWFSQYSMPSLTDGKTYEHFQKETGGQSVEGFQVWYRPEILIHSYRNSEGSNKTESDFVSTQCIAGTTNYTVQVYHSVGRDKSRISFTRQDELFSPITDTYFGSSWSGLYFYFQARRFTDMADVWLNTTDGPFPPAAWDLFEQHSDEIPSTLPFWKRYFEMQSLTIFQAFHNSLAGSITAYGSRSSEEVEGGVLGTSLVTLHNGYSKGYLRLNLTPEALQEAFANVTVSLAGSGFEGWNTTVNVTINEWTNVYEFDRQLLILSYAPVSVVSLLLCLVGMYGLFKNGVSAKGGSFLQIIATTSAAKFSTLRKRAIDCCEGGEDNFTEEFQNLTLRFGELVQPEKTELVRKEYPDGLDQAEVAAFGTGTYGFGTHNEVITIRKK</sequence>
<accession>A0A3N4HGF7</accession>
<dbReference type="PANTHER" id="PTHR35041">
    <property type="entry name" value="MEDIATOR OF RNA POLYMERASE II TRANSCRIPTION SUBUNIT 1"/>
    <property type="match status" value="1"/>
</dbReference>
<evidence type="ECO:0000256" key="2">
    <source>
        <dbReference type="SAM" id="Phobius"/>
    </source>
</evidence>
<feature type="transmembrane region" description="Helical" evidence="2">
    <location>
        <begin position="81"/>
        <end position="102"/>
    </location>
</feature>
<proteinExistence type="predicted"/>
<keyword evidence="2" id="KW-1133">Transmembrane helix</keyword>
<organism evidence="3 4">
    <name type="scientific">Ascobolus immersus RN42</name>
    <dbReference type="NCBI Taxonomy" id="1160509"/>
    <lineage>
        <taxon>Eukaryota</taxon>
        <taxon>Fungi</taxon>
        <taxon>Dikarya</taxon>
        <taxon>Ascomycota</taxon>
        <taxon>Pezizomycotina</taxon>
        <taxon>Pezizomycetes</taxon>
        <taxon>Pezizales</taxon>
        <taxon>Ascobolaceae</taxon>
        <taxon>Ascobolus</taxon>
    </lineage>
</organism>
<reference evidence="3 4" key="1">
    <citation type="journal article" date="2018" name="Nat. Ecol. Evol.">
        <title>Pezizomycetes genomes reveal the molecular basis of ectomycorrhizal truffle lifestyle.</title>
        <authorList>
            <person name="Murat C."/>
            <person name="Payen T."/>
            <person name="Noel B."/>
            <person name="Kuo A."/>
            <person name="Morin E."/>
            <person name="Chen J."/>
            <person name="Kohler A."/>
            <person name="Krizsan K."/>
            <person name="Balestrini R."/>
            <person name="Da Silva C."/>
            <person name="Montanini B."/>
            <person name="Hainaut M."/>
            <person name="Levati E."/>
            <person name="Barry K.W."/>
            <person name="Belfiori B."/>
            <person name="Cichocki N."/>
            <person name="Clum A."/>
            <person name="Dockter R.B."/>
            <person name="Fauchery L."/>
            <person name="Guy J."/>
            <person name="Iotti M."/>
            <person name="Le Tacon F."/>
            <person name="Lindquist E.A."/>
            <person name="Lipzen A."/>
            <person name="Malagnac F."/>
            <person name="Mello A."/>
            <person name="Molinier V."/>
            <person name="Miyauchi S."/>
            <person name="Poulain J."/>
            <person name="Riccioni C."/>
            <person name="Rubini A."/>
            <person name="Sitrit Y."/>
            <person name="Splivallo R."/>
            <person name="Traeger S."/>
            <person name="Wang M."/>
            <person name="Zifcakova L."/>
            <person name="Wipf D."/>
            <person name="Zambonelli A."/>
            <person name="Paolocci F."/>
            <person name="Nowrousian M."/>
            <person name="Ottonello S."/>
            <person name="Baldrian P."/>
            <person name="Spatafora J.W."/>
            <person name="Henrissat B."/>
            <person name="Nagy L.G."/>
            <person name="Aury J.M."/>
            <person name="Wincker P."/>
            <person name="Grigoriev I.V."/>
            <person name="Bonfante P."/>
            <person name="Martin F.M."/>
        </authorList>
    </citation>
    <scope>NUCLEOTIDE SEQUENCE [LARGE SCALE GENOMIC DNA]</scope>
    <source>
        <strain evidence="3 4">RN42</strain>
    </source>
</reference>
<evidence type="ECO:0000256" key="1">
    <source>
        <dbReference type="SAM" id="MobiDB-lite"/>
    </source>
</evidence>
<dbReference type="AlphaFoldDB" id="A0A3N4HGF7"/>
<name>A0A3N4HGF7_ASCIM</name>
<evidence type="ECO:0000313" key="4">
    <source>
        <dbReference type="Proteomes" id="UP000275078"/>
    </source>
</evidence>